<feature type="domain" description="Transglutaminase-like" evidence="1">
    <location>
        <begin position="178"/>
        <end position="249"/>
    </location>
</feature>
<dbReference type="SMART" id="SM00460">
    <property type="entry name" value="TGc"/>
    <property type="match status" value="1"/>
</dbReference>
<dbReference type="Pfam" id="PF01841">
    <property type="entry name" value="Transglut_core"/>
    <property type="match status" value="1"/>
</dbReference>
<evidence type="ECO:0000313" key="2">
    <source>
        <dbReference type="EMBL" id="MCW3475965.1"/>
    </source>
</evidence>
<comment type="caution">
    <text evidence="2">The sequence shown here is derived from an EMBL/GenBank/DDBJ whole genome shotgun (WGS) entry which is preliminary data.</text>
</comment>
<proteinExistence type="predicted"/>
<dbReference type="InterPro" id="IPR002931">
    <property type="entry name" value="Transglutaminase-like"/>
</dbReference>
<dbReference type="SUPFAM" id="SSF54001">
    <property type="entry name" value="Cysteine proteinases"/>
    <property type="match status" value="1"/>
</dbReference>
<reference evidence="2" key="2">
    <citation type="submission" date="2022-10" db="EMBL/GenBank/DDBJ databases">
        <authorList>
            <person name="Trinh H.N."/>
        </authorList>
    </citation>
    <scope>NUCLEOTIDE SEQUENCE</scope>
    <source>
        <strain evidence="2">RN2-1</strain>
    </source>
</reference>
<keyword evidence="3" id="KW-1185">Reference proteome</keyword>
<dbReference type="PANTHER" id="PTHR33490">
    <property type="entry name" value="BLR5614 PROTEIN-RELATED"/>
    <property type="match status" value="1"/>
</dbReference>
<accession>A0AA41YNJ5</accession>
<organism evidence="2 3">
    <name type="scientific">Limobrevibacterium gyesilva</name>
    <dbReference type="NCBI Taxonomy" id="2991712"/>
    <lineage>
        <taxon>Bacteria</taxon>
        <taxon>Pseudomonadati</taxon>
        <taxon>Pseudomonadota</taxon>
        <taxon>Alphaproteobacteria</taxon>
        <taxon>Acetobacterales</taxon>
        <taxon>Acetobacteraceae</taxon>
        <taxon>Limobrevibacterium</taxon>
    </lineage>
</organism>
<dbReference type="Gene3D" id="3.10.620.30">
    <property type="match status" value="1"/>
</dbReference>
<protein>
    <submittedName>
        <fullName evidence="2">Transglutaminase family protein</fullName>
    </submittedName>
</protein>
<dbReference type="Pfam" id="PF08379">
    <property type="entry name" value="Bact_transglu_N"/>
    <property type="match status" value="1"/>
</dbReference>
<sequence length="303" mass="33531">MPRVRVVHATEYRYAQPVRFTTHRLMLRPRDSHDLRLLDATLGVTPPDAAVRWAHDVFGNSVCYLDWGDARGDRLRIVSELDLEHFPAIAALPREAIDPVAESYPFSYAAEEFPDLSRLLERHHADPDRLVDRWARRFVRHGETTRTMDLLSAMTQAIKDEFRYQARDAEGTNPPVRTLELGSGACRDFALLMMEAVRSLGFAARFVSGYLYDEALVDSAAPMVGGGYTHAWCAVYLPGAGWVEFDPTNGLVAGRNLIRVCAARTPEQAVPVAGGFIGRPGDFLGLEVNVAVTVGRPAAIGAR</sequence>
<dbReference type="PANTHER" id="PTHR33490:SF1">
    <property type="entry name" value="SLL1233 PROTEIN"/>
    <property type="match status" value="1"/>
</dbReference>
<gene>
    <name evidence="2" type="ORF">OL599_15410</name>
</gene>
<dbReference type="Proteomes" id="UP001165679">
    <property type="component" value="Unassembled WGS sequence"/>
</dbReference>
<evidence type="ECO:0000313" key="3">
    <source>
        <dbReference type="Proteomes" id="UP001165679"/>
    </source>
</evidence>
<reference evidence="2" key="1">
    <citation type="submission" date="2022-09" db="EMBL/GenBank/DDBJ databases">
        <title>Rhodovastum sp. nov. RN2-1 isolated from soil in Seongnam, South Korea.</title>
        <authorList>
            <person name="Le N.T."/>
        </authorList>
    </citation>
    <scope>NUCLEOTIDE SEQUENCE</scope>
    <source>
        <strain evidence="2">RN2-1</strain>
    </source>
</reference>
<dbReference type="EMBL" id="JAPDNT010000013">
    <property type="protein sequence ID" value="MCW3475965.1"/>
    <property type="molecule type" value="Genomic_DNA"/>
</dbReference>
<evidence type="ECO:0000259" key="1">
    <source>
        <dbReference type="SMART" id="SM00460"/>
    </source>
</evidence>
<name>A0AA41YNJ5_9PROT</name>
<dbReference type="AlphaFoldDB" id="A0AA41YNJ5"/>
<dbReference type="InterPro" id="IPR038765">
    <property type="entry name" value="Papain-like_cys_pep_sf"/>
</dbReference>
<dbReference type="InterPro" id="IPR013589">
    <property type="entry name" value="Bac_transglu_N"/>
</dbReference>